<dbReference type="OrthoDB" id="7130006at2759"/>
<dbReference type="STRING" id="68775.A0A5C3M8M7"/>
<protein>
    <recommendedName>
        <fullName evidence="5">Alpha/Beta hydrolase protein</fullName>
    </recommendedName>
</protein>
<gene>
    <name evidence="3" type="ORF">BDQ12DRAFT_720505</name>
</gene>
<evidence type="ECO:0000256" key="2">
    <source>
        <dbReference type="ARBA" id="ARBA00022801"/>
    </source>
</evidence>
<dbReference type="PANTHER" id="PTHR21661:SF35">
    <property type="entry name" value="EPOXIDE HYDROLASE"/>
    <property type="match status" value="1"/>
</dbReference>
<dbReference type="AlphaFoldDB" id="A0A5C3M8M7"/>
<dbReference type="SUPFAM" id="SSF53474">
    <property type="entry name" value="alpha/beta-Hydrolases"/>
    <property type="match status" value="1"/>
</dbReference>
<organism evidence="3 4">
    <name type="scientific">Crucibulum laeve</name>
    <dbReference type="NCBI Taxonomy" id="68775"/>
    <lineage>
        <taxon>Eukaryota</taxon>
        <taxon>Fungi</taxon>
        <taxon>Dikarya</taxon>
        <taxon>Basidiomycota</taxon>
        <taxon>Agaricomycotina</taxon>
        <taxon>Agaricomycetes</taxon>
        <taxon>Agaricomycetidae</taxon>
        <taxon>Agaricales</taxon>
        <taxon>Agaricineae</taxon>
        <taxon>Nidulariaceae</taxon>
        <taxon>Crucibulum</taxon>
    </lineage>
</organism>
<evidence type="ECO:0008006" key="5">
    <source>
        <dbReference type="Google" id="ProtNLM"/>
    </source>
</evidence>
<evidence type="ECO:0000256" key="1">
    <source>
        <dbReference type="ARBA" id="ARBA00010088"/>
    </source>
</evidence>
<dbReference type="GO" id="GO:0097176">
    <property type="term" value="P:epoxide metabolic process"/>
    <property type="evidence" value="ECO:0007669"/>
    <property type="project" value="TreeGrafter"/>
</dbReference>
<dbReference type="Gene3D" id="3.40.50.1820">
    <property type="entry name" value="alpha/beta hydrolase"/>
    <property type="match status" value="1"/>
</dbReference>
<evidence type="ECO:0000313" key="3">
    <source>
        <dbReference type="EMBL" id="TFK41672.1"/>
    </source>
</evidence>
<dbReference type="InterPro" id="IPR029058">
    <property type="entry name" value="AB_hydrolase_fold"/>
</dbReference>
<name>A0A5C3M8M7_9AGAR</name>
<keyword evidence="4" id="KW-1185">Reference proteome</keyword>
<dbReference type="EMBL" id="ML213594">
    <property type="protein sequence ID" value="TFK41672.1"/>
    <property type="molecule type" value="Genomic_DNA"/>
</dbReference>
<evidence type="ECO:0000313" key="4">
    <source>
        <dbReference type="Proteomes" id="UP000308652"/>
    </source>
</evidence>
<dbReference type="GO" id="GO:0004301">
    <property type="term" value="F:epoxide hydrolase activity"/>
    <property type="evidence" value="ECO:0007669"/>
    <property type="project" value="TreeGrafter"/>
</dbReference>
<proteinExistence type="inferred from homology"/>
<accession>A0A5C3M8M7</accession>
<reference evidence="3 4" key="1">
    <citation type="journal article" date="2019" name="Nat. Ecol. Evol.">
        <title>Megaphylogeny resolves global patterns of mushroom evolution.</title>
        <authorList>
            <person name="Varga T."/>
            <person name="Krizsan K."/>
            <person name="Foldi C."/>
            <person name="Dima B."/>
            <person name="Sanchez-Garcia M."/>
            <person name="Sanchez-Ramirez S."/>
            <person name="Szollosi G.J."/>
            <person name="Szarkandi J.G."/>
            <person name="Papp V."/>
            <person name="Albert L."/>
            <person name="Andreopoulos W."/>
            <person name="Angelini C."/>
            <person name="Antonin V."/>
            <person name="Barry K.W."/>
            <person name="Bougher N.L."/>
            <person name="Buchanan P."/>
            <person name="Buyck B."/>
            <person name="Bense V."/>
            <person name="Catcheside P."/>
            <person name="Chovatia M."/>
            <person name="Cooper J."/>
            <person name="Damon W."/>
            <person name="Desjardin D."/>
            <person name="Finy P."/>
            <person name="Geml J."/>
            <person name="Haridas S."/>
            <person name="Hughes K."/>
            <person name="Justo A."/>
            <person name="Karasinski D."/>
            <person name="Kautmanova I."/>
            <person name="Kiss B."/>
            <person name="Kocsube S."/>
            <person name="Kotiranta H."/>
            <person name="LaButti K.M."/>
            <person name="Lechner B.E."/>
            <person name="Liimatainen K."/>
            <person name="Lipzen A."/>
            <person name="Lukacs Z."/>
            <person name="Mihaltcheva S."/>
            <person name="Morgado L.N."/>
            <person name="Niskanen T."/>
            <person name="Noordeloos M.E."/>
            <person name="Ohm R.A."/>
            <person name="Ortiz-Santana B."/>
            <person name="Ovrebo C."/>
            <person name="Racz N."/>
            <person name="Riley R."/>
            <person name="Savchenko A."/>
            <person name="Shiryaev A."/>
            <person name="Soop K."/>
            <person name="Spirin V."/>
            <person name="Szebenyi C."/>
            <person name="Tomsovsky M."/>
            <person name="Tulloss R.E."/>
            <person name="Uehling J."/>
            <person name="Grigoriev I.V."/>
            <person name="Vagvolgyi C."/>
            <person name="Papp T."/>
            <person name="Martin F.M."/>
            <person name="Miettinen O."/>
            <person name="Hibbett D.S."/>
            <person name="Nagy L.G."/>
        </authorList>
    </citation>
    <scope>NUCLEOTIDE SEQUENCE [LARGE SCALE GENOMIC DNA]</scope>
    <source>
        <strain evidence="3 4">CBS 166.37</strain>
    </source>
</reference>
<keyword evidence="2" id="KW-0378">Hydrolase</keyword>
<dbReference type="Proteomes" id="UP000308652">
    <property type="component" value="Unassembled WGS sequence"/>
</dbReference>
<sequence>MIWRVVIHSILTIPDSLIPLFSYARWMLGTLDHPNNRCKLRGEHSNAWHTNAPMAPPPHPISRPLLFLNHLIFGYTPKEKAGFERSLWFRNKGNGYFRKQVTQPQTLRYELAGSPVGLLAWIYEKLYWFSRAGPAASVCICFEINKAYPNLIEGATENATIPMGYSYFPKEIVKLPTRWLRAPNLVFESDHTSGGHFAAHEKPKELVDDLRKMFGKGGPAFGVVHGRSGYDPQSRL</sequence>
<comment type="similarity">
    <text evidence="1">Belongs to the peptidase S33 family.</text>
</comment>
<dbReference type="PANTHER" id="PTHR21661">
    <property type="entry name" value="EPOXIDE HYDROLASE 1-RELATED"/>
    <property type="match status" value="1"/>
</dbReference>